<sequence length="60" mass="7364">MQRHACKFMSEKCAKNVHHSENRNMKAMHSDHIFQFQIFEHKHILPENKLCYLDFFLLFL</sequence>
<name>A0A0E9Q9X4_ANGAN</name>
<dbReference type="AlphaFoldDB" id="A0A0E9Q9X4"/>
<reference evidence="1" key="1">
    <citation type="submission" date="2014-11" db="EMBL/GenBank/DDBJ databases">
        <authorList>
            <person name="Amaro Gonzalez C."/>
        </authorList>
    </citation>
    <scope>NUCLEOTIDE SEQUENCE</scope>
</reference>
<evidence type="ECO:0000313" key="1">
    <source>
        <dbReference type="EMBL" id="JAH13140.1"/>
    </source>
</evidence>
<organism evidence="1">
    <name type="scientific">Anguilla anguilla</name>
    <name type="common">European freshwater eel</name>
    <name type="synonym">Muraena anguilla</name>
    <dbReference type="NCBI Taxonomy" id="7936"/>
    <lineage>
        <taxon>Eukaryota</taxon>
        <taxon>Metazoa</taxon>
        <taxon>Chordata</taxon>
        <taxon>Craniata</taxon>
        <taxon>Vertebrata</taxon>
        <taxon>Euteleostomi</taxon>
        <taxon>Actinopterygii</taxon>
        <taxon>Neopterygii</taxon>
        <taxon>Teleostei</taxon>
        <taxon>Anguilliformes</taxon>
        <taxon>Anguillidae</taxon>
        <taxon>Anguilla</taxon>
    </lineage>
</organism>
<dbReference type="EMBL" id="GBXM01095437">
    <property type="protein sequence ID" value="JAH13140.1"/>
    <property type="molecule type" value="Transcribed_RNA"/>
</dbReference>
<protein>
    <submittedName>
        <fullName evidence="1">Uncharacterized protein</fullName>
    </submittedName>
</protein>
<proteinExistence type="predicted"/>
<reference evidence="1" key="2">
    <citation type="journal article" date="2015" name="Fish Shellfish Immunol.">
        <title>Early steps in the European eel (Anguilla anguilla)-Vibrio vulnificus interaction in the gills: Role of the RtxA13 toxin.</title>
        <authorList>
            <person name="Callol A."/>
            <person name="Pajuelo D."/>
            <person name="Ebbesson L."/>
            <person name="Teles M."/>
            <person name="MacKenzie S."/>
            <person name="Amaro C."/>
        </authorList>
    </citation>
    <scope>NUCLEOTIDE SEQUENCE</scope>
</reference>
<accession>A0A0E9Q9X4</accession>